<dbReference type="AlphaFoldDB" id="A0A8J3FRV2"/>
<name>A0A8J3FRV2_9ACTN</name>
<accession>A0A8J3FRV2</accession>
<sequence>MRMVVDVSASDEVLPWKFVHGVAHAVVYQLLADTSPEVSKHLHDGGWSGSPLRPIGVSPPIFRDARRAPRVYMMSSSGRVWFGSPVPALAAALLAAVAQRDRLRWGPATLRVKGVQLDVDGEPEGTAVLSTQSPVLLKGEADRYLLPGDDGYASALVSNIRRKADVLGLPDAAEVEVLEAGPRRRYEVSGGWRIGASLTARVTTDPRLLSALRAWGLGLGNIQGFGWIR</sequence>
<dbReference type="InterPro" id="IPR045747">
    <property type="entry name" value="CRISPR-assoc_prot_Cas6_N_sf"/>
</dbReference>
<dbReference type="Proteomes" id="UP000656042">
    <property type="component" value="Unassembled WGS sequence"/>
</dbReference>
<comment type="caution">
    <text evidence="2">The sequence shown here is derived from an EMBL/GenBank/DDBJ whole genome shotgun (WGS) entry which is preliminary data.</text>
</comment>
<protein>
    <recommendedName>
        <fullName evidence="1">CRISPR associated protein Cas6 C-terminal domain-containing protein</fullName>
    </recommendedName>
</protein>
<dbReference type="Pfam" id="PF01881">
    <property type="entry name" value="Cas_Cas6_C"/>
    <property type="match status" value="1"/>
</dbReference>
<organism evidence="2 3">
    <name type="scientific">Mangrovihabitans endophyticus</name>
    <dbReference type="NCBI Taxonomy" id="1751298"/>
    <lineage>
        <taxon>Bacteria</taxon>
        <taxon>Bacillati</taxon>
        <taxon>Actinomycetota</taxon>
        <taxon>Actinomycetes</taxon>
        <taxon>Micromonosporales</taxon>
        <taxon>Micromonosporaceae</taxon>
        <taxon>Mangrovihabitans</taxon>
    </lineage>
</organism>
<proteinExistence type="predicted"/>
<dbReference type="InterPro" id="IPR049435">
    <property type="entry name" value="Cas_Cas6_C"/>
</dbReference>
<dbReference type="Gene3D" id="3.30.70.1900">
    <property type="match status" value="1"/>
</dbReference>
<evidence type="ECO:0000259" key="1">
    <source>
        <dbReference type="Pfam" id="PF01881"/>
    </source>
</evidence>
<evidence type="ECO:0000313" key="2">
    <source>
        <dbReference type="EMBL" id="GGL19462.1"/>
    </source>
</evidence>
<evidence type="ECO:0000313" key="3">
    <source>
        <dbReference type="Proteomes" id="UP000656042"/>
    </source>
</evidence>
<gene>
    <name evidence="2" type="ORF">GCM10012284_62490</name>
</gene>
<dbReference type="Gene3D" id="3.30.70.1890">
    <property type="match status" value="1"/>
</dbReference>
<reference evidence="2" key="2">
    <citation type="submission" date="2020-09" db="EMBL/GenBank/DDBJ databases">
        <authorList>
            <person name="Sun Q."/>
            <person name="Zhou Y."/>
        </authorList>
    </citation>
    <scope>NUCLEOTIDE SEQUENCE</scope>
    <source>
        <strain evidence="2">CGMCC 4.7299</strain>
    </source>
</reference>
<reference evidence="2" key="1">
    <citation type="journal article" date="2014" name="Int. J. Syst. Evol. Microbiol.">
        <title>Complete genome sequence of Corynebacterium casei LMG S-19264T (=DSM 44701T), isolated from a smear-ripened cheese.</title>
        <authorList>
            <consortium name="US DOE Joint Genome Institute (JGI-PGF)"/>
            <person name="Walter F."/>
            <person name="Albersmeier A."/>
            <person name="Kalinowski J."/>
            <person name="Ruckert C."/>
        </authorList>
    </citation>
    <scope>NUCLEOTIDE SEQUENCE</scope>
    <source>
        <strain evidence="2">CGMCC 4.7299</strain>
    </source>
</reference>
<dbReference type="EMBL" id="BMMX01000067">
    <property type="protein sequence ID" value="GGL19462.1"/>
    <property type="molecule type" value="Genomic_DNA"/>
</dbReference>
<feature type="domain" description="CRISPR associated protein Cas6 C-terminal" evidence="1">
    <location>
        <begin position="126"/>
        <end position="228"/>
    </location>
</feature>
<keyword evidence="3" id="KW-1185">Reference proteome</keyword>